<gene>
    <name evidence="1" type="ORF">CIRG_04603</name>
</gene>
<dbReference type="AlphaFoldDB" id="A0A0J7B4T9"/>
<evidence type="ECO:0000313" key="1">
    <source>
        <dbReference type="EMBL" id="KMP04922.1"/>
    </source>
</evidence>
<name>A0A0J7B4T9_COCIT</name>
<reference evidence="2" key="1">
    <citation type="journal article" date="2010" name="Genome Res.">
        <title>Population genomic sequencing of Coccidioides fungi reveals recent hybridization and transposon control.</title>
        <authorList>
            <person name="Neafsey D.E."/>
            <person name="Barker B.M."/>
            <person name="Sharpton T.J."/>
            <person name="Stajich J.E."/>
            <person name="Park D.J."/>
            <person name="Whiston E."/>
            <person name="Hung C.-Y."/>
            <person name="McMahan C."/>
            <person name="White J."/>
            <person name="Sykes S."/>
            <person name="Heiman D."/>
            <person name="Young S."/>
            <person name="Zeng Q."/>
            <person name="Abouelleil A."/>
            <person name="Aftuck L."/>
            <person name="Bessette D."/>
            <person name="Brown A."/>
            <person name="FitzGerald M."/>
            <person name="Lui A."/>
            <person name="Macdonald J.P."/>
            <person name="Priest M."/>
            <person name="Orbach M.J."/>
            <person name="Galgiani J.N."/>
            <person name="Kirkland T.N."/>
            <person name="Cole G.T."/>
            <person name="Birren B.W."/>
            <person name="Henn M.R."/>
            <person name="Taylor J.W."/>
            <person name="Rounsley S.D."/>
        </authorList>
    </citation>
    <scope>NUCLEOTIDE SEQUENCE [LARGE SCALE GENOMIC DNA]</scope>
    <source>
        <strain evidence="2">RMSCC 2394</strain>
    </source>
</reference>
<protein>
    <submittedName>
        <fullName evidence="1">Uncharacterized protein</fullName>
    </submittedName>
</protein>
<accession>A0A0J7B4T9</accession>
<dbReference type="Proteomes" id="UP000054565">
    <property type="component" value="Unassembled WGS sequence"/>
</dbReference>
<evidence type="ECO:0000313" key="2">
    <source>
        <dbReference type="Proteomes" id="UP000054565"/>
    </source>
</evidence>
<dbReference type="STRING" id="404692.A0A0J7B4T9"/>
<dbReference type="EMBL" id="DS028095">
    <property type="protein sequence ID" value="KMP04922.1"/>
    <property type="molecule type" value="Genomic_DNA"/>
</dbReference>
<dbReference type="OrthoDB" id="5325862at2759"/>
<sequence length="268" mass="29808">MCGDSNDGTLAMKKNKKGQRSPVTEVEIAFQISSEKGTETLSKYHIVHQQRGDFQYAGTIYVQSEQISIHKLPGSPSHPPPCRLLRARGDATLSSPQFGDLLKTCYFFGPHRDPVIRSASNDNTLDTDTNTDTAVKASTPEIKVVGKWNSRTQYFTTFYGDSFQWRYIQCDDPRWNCKKLLVLESLENNSPDRIGRRVAQLVRNEHTRPQGASKSAAGNGGELLLDDRAIGVEVDEALVVATCLLMLKKEIDRRRMAEIAVFGIAAAC</sequence>
<proteinExistence type="predicted"/>
<organism evidence="1 2">
    <name type="scientific">Coccidioides immitis RMSCC 2394</name>
    <dbReference type="NCBI Taxonomy" id="404692"/>
    <lineage>
        <taxon>Eukaryota</taxon>
        <taxon>Fungi</taxon>
        <taxon>Dikarya</taxon>
        <taxon>Ascomycota</taxon>
        <taxon>Pezizomycotina</taxon>
        <taxon>Eurotiomycetes</taxon>
        <taxon>Eurotiomycetidae</taxon>
        <taxon>Onygenales</taxon>
        <taxon>Onygenaceae</taxon>
        <taxon>Coccidioides</taxon>
    </lineage>
</organism>